<dbReference type="InterPro" id="IPR027417">
    <property type="entry name" value="P-loop_NTPase"/>
</dbReference>
<dbReference type="SUPFAM" id="SSF52540">
    <property type="entry name" value="P-loop containing nucleoside triphosphate hydrolases"/>
    <property type="match status" value="1"/>
</dbReference>
<evidence type="ECO:0000313" key="1">
    <source>
        <dbReference type="EMBL" id="TQD33826.1"/>
    </source>
</evidence>
<keyword evidence="2" id="KW-1185">Reference proteome</keyword>
<protein>
    <submittedName>
        <fullName evidence="1">Sulfotransferase</fullName>
    </submittedName>
</protein>
<proteinExistence type="predicted"/>
<organism evidence="1 2">
    <name type="scientific">Haloflavibacter putidus</name>
    <dbReference type="NCBI Taxonomy" id="2576776"/>
    <lineage>
        <taxon>Bacteria</taxon>
        <taxon>Pseudomonadati</taxon>
        <taxon>Bacteroidota</taxon>
        <taxon>Flavobacteriia</taxon>
        <taxon>Flavobacteriales</taxon>
        <taxon>Flavobacteriaceae</taxon>
        <taxon>Haloflavibacter</taxon>
    </lineage>
</organism>
<dbReference type="Pfam" id="PF13469">
    <property type="entry name" value="Sulfotransfer_3"/>
    <property type="match status" value="1"/>
</dbReference>
<dbReference type="GO" id="GO:0016740">
    <property type="term" value="F:transferase activity"/>
    <property type="evidence" value="ECO:0007669"/>
    <property type="project" value="UniProtKB-KW"/>
</dbReference>
<dbReference type="RefSeq" id="WP_141422706.1">
    <property type="nucleotide sequence ID" value="NZ_VIAR01000016.1"/>
</dbReference>
<dbReference type="Proteomes" id="UP000317169">
    <property type="component" value="Unassembled WGS sequence"/>
</dbReference>
<accession>A0A507Z7X8</accession>
<dbReference type="OrthoDB" id="1429721at2"/>
<comment type="caution">
    <text evidence="1">The sequence shown here is derived from an EMBL/GenBank/DDBJ whole genome shotgun (WGS) entry which is preliminary data.</text>
</comment>
<dbReference type="Gene3D" id="3.40.50.300">
    <property type="entry name" value="P-loop containing nucleotide triphosphate hydrolases"/>
    <property type="match status" value="1"/>
</dbReference>
<sequence length="284" mass="33229">MNIIFCAGISVRTGTNYMGSIFSEIPEVASVPKNYSKGEFPFFRKQVIQNYDSWIKGFNRRMFAQPPLNKKKFASFYGESFLNYLKAEYEIKEKTIFVKDPGLYNIERFYDYFPKGKLIILTRSAPDLIASSLKASLQIRKSQSKKKKISAKIKYYSGYNMYTYAKAYKKHATHLRFLREQLKGGFLEVKYENLVNEPNKYICEILDYCEVPYNNEIIQNTVNAKVVGSSYFGSKKHSQEWGALEKTSDFKPVGRYKSWGWFNRFIYNRIAKKSNEFVGYSHNL</sequence>
<gene>
    <name evidence="1" type="ORF">FKR84_12775</name>
</gene>
<evidence type="ECO:0000313" key="2">
    <source>
        <dbReference type="Proteomes" id="UP000317169"/>
    </source>
</evidence>
<reference evidence="1 2" key="1">
    <citation type="submission" date="2019-06" db="EMBL/GenBank/DDBJ databases">
        <title>Flavibacter putida gen. nov., sp. nov., a novel marine bacterium of the family Flavobacteriaceae isolated from coastal seawater.</title>
        <authorList>
            <person name="Feng X."/>
        </authorList>
    </citation>
    <scope>NUCLEOTIDE SEQUENCE [LARGE SCALE GENOMIC DNA]</scope>
    <source>
        <strain evidence="1 2">PLHSN227</strain>
    </source>
</reference>
<name>A0A507Z7X8_9FLAO</name>
<keyword evidence="1" id="KW-0808">Transferase</keyword>
<dbReference type="EMBL" id="VIAR01000016">
    <property type="protein sequence ID" value="TQD33826.1"/>
    <property type="molecule type" value="Genomic_DNA"/>
</dbReference>
<dbReference type="AlphaFoldDB" id="A0A507Z7X8"/>